<dbReference type="InterPro" id="IPR051321">
    <property type="entry name" value="PHA/PHB_synthase"/>
</dbReference>
<dbReference type="AlphaFoldDB" id="A0A1I0U9B6"/>
<dbReference type="GO" id="GO:0042619">
    <property type="term" value="P:poly-hydroxybutyrate biosynthetic process"/>
    <property type="evidence" value="ECO:0007669"/>
    <property type="project" value="InterPro"/>
</dbReference>
<reference evidence="5 6" key="1">
    <citation type="submission" date="2016-10" db="EMBL/GenBank/DDBJ databases">
        <authorList>
            <person name="de Groot N.N."/>
        </authorList>
    </citation>
    <scope>NUCLEOTIDE SEQUENCE [LARGE SCALE GENOMIC DNA]</scope>
    <source>
        <strain evidence="5 6">CGMCC 1.6117</strain>
    </source>
</reference>
<feature type="domain" description="Poly-beta-hydroxybutyrate polymerase N-terminal" evidence="4">
    <location>
        <begin position="22"/>
        <end position="61"/>
    </location>
</feature>
<keyword evidence="2" id="KW-0012">Acyltransferase</keyword>
<dbReference type="Proteomes" id="UP000182312">
    <property type="component" value="Unassembled WGS sequence"/>
</dbReference>
<dbReference type="Pfam" id="PF12551">
    <property type="entry name" value="PHBC_N"/>
    <property type="match status" value="1"/>
</dbReference>
<dbReference type="GO" id="GO:0016746">
    <property type="term" value="F:acyltransferase activity"/>
    <property type="evidence" value="ECO:0007669"/>
    <property type="project" value="UniProtKB-KW"/>
</dbReference>
<dbReference type="PANTHER" id="PTHR36837">
    <property type="entry name" value="POLY(3-HYDROXYALKANOATE) POLYMERASE SUBUNIT PHAC"/>
    <property type="match status" value="1"/>
</dbReference>
<name>A0A1I0U9B6_9RHOB</name>
<dbReference type="InterPro" id="IPR029058">
    <property type="entry name" value="AB_hydrolase_fold"/>
</dbReference>
<protein>
    <submittedName>
        <fullName evidence="5">Polyhydroxyalkanoate synthase</fullName>
    </submittedName>
</protein>
<dbReference type="InterPro" id="IPR010941">
    <property type="entry name" value="PhaC_N"/>
</dbReference>
<dbReference type="RefSeq" id="WP_217642797.1">
    <property type="nucleotide sequence ID" value="NZ_FOJO01000030.1"/>
</dbReference>
<dbReference type="Gene3D" id="3.40.50.1820">
    <property type="entry name" value="alpha/beta hydrolase"/>
    <property type="match status" value="1"/>
</dbReference>
<evidence type="ECO:0000256" key="1">
    <source>
        <dbReference type="ARBA" id="ARBA00022679"/>
    </source>
</evidence>
<dbReference type="Pfam" id="PF07167">
    <property type="entry name" value="PhaC_N"/>
    <property type="match status" value="1"/>
</dbReference>
<keyword evidence="1" id="KW-0808">Transferase</keyword>
<dbReference type="PANTHER" id="PTHR36837:SF5">
    <property type="entry name" value="POLY-3-HYDROXYBUTYRATE SYNTHASE"/>
    <property type="match status" value="1"/>
</dbReference>
<feature type="domain" description="Poly-beta-hydroxybutyrate polymerase N-terminal" evidence="3">
    <location>
        <begin position="98"/>
        <end position="267"/>
    </location>
</feature>
<accession>A0A1I0U9B6</accession>
<evidence type="ECO:0000256" key="2">
    <source>
        <dbReference type="ARBA" id="ARBA00023315"/>
    </source>
</evidence>
<dbReference type="EMBL" id="FOJO01000030">
    <property type="protein sequence ID" value="SFA60658.1"/>
    <property type="molecule type" value="Genomic_DNA"/>
</dbReference>
<proteinExistence type="predicted"/>
<evidence type="ECO:0000259" key="4">
    <source>
        <dbReference type="Pfam" id="PF12551"/>
    </source>
</evidence>
<sequence length="590" mass="65841">MGNLSEGAETTTMGGAVLDGDDALDRLAHTVLARVTKGLSPAAAQLAWHDWAFHLAISPGKRRRLLHEAWDAQRRFLNYAWRAAANPGCTNCVEPLEQDRRFADEAWQKWPFNVIHQGFLLQQDWWQSATTGLRGVSRHHEDLVTFAGRQWLDMWSPSNFFWTNPEVLQKTVETGGANLRQGAQNWLDDLRRLLADAPPAGSEDFIVGKEVGVSPGKVIYRNRLIELIQYAPTTPEVHAAPVLIVPSWIMKYYILDLSPHNSMVRWLVGQGHTVFMISWKNPDPEDRDLGLEDYRRLGIMAALDAVTAIVPGQKVNAVGYCLGGTLLAIAAAAMARDGDTRLHSMSLLAAEMDFREPGELSLFIGESQLAFLDSIMADKGYLDGWQMAGAFQLLNSQDLIWSRQMKEYLLGERQGLFDLMAWNADTTRMPARMHSEYLRRLYLDNDFAEGRYLVDGRPVVPGDIRLPVFTIGTVRDHVAPWKTIYKVHRLIGGADITFALTSGGHNAGVVSPPDHPRRSFQIATRPHGTPHTDAQEWRDKTPVRQGSWWLAWGEWLAALSGAQTAPPPMGRPDAGYAAIANAPGSYVLER</sequence>
<evidence type="ECO:0000259" key="3">
    <source>
        <dbReference type="Pfam" id="PF07167"/>
    </source>
</evidence>
<dbReference type="InterPro" id="IPR022211">
    <property type="entry name" value="PHBC_N"/>
</dbReference>
<dbReference type="SUPFAM" id="SSF53474">
    <property type="entry name" value="alpha/beta-Hydrolases"/>
    <property type="match status" value="1"/>
</dbReference>
<gene>
    <name evidence="5" type="ORF">SAMN04487972_13013</name>
</gene>
<organism evidence="5 6">
    <name type="scientific">Paracoccus halophilus</name>
    <dbReference type="NCBI Taxonomy" id="376733"/>
    <lineage>
        <taxon>Bacteria</taxon>
        <taxon>Pseudomonadati</taxon>
        <taxon>Pseudomonadota</taxon>
        <taxon>Alphaproteobacteria</taxon>
        <taxon>Rhodobacterales</taxon>
        <taxon>Paracoccaceae</taxon>
        <taxon>Paracoccus</taxon>
    </lineage>
</organism>
<evidence type="ECO:0000313" key="5">
    <source>
        <dbReference type="EMBL" id="SFA60658.1"/>
    </source>
</evidence>
<evidence type="ECO:0000313" key="6">
    <source>
        <dbReference type="Proteomes" id="UP000182312"/>
    </source>
</evidence>